<sequence length="60" mass="6610">MTNSFVAYTSANVAKSYGIYAKNKGLGGVIMWIINGDVSYKDDQSNSLIYNFEEGYKSAD</sequence>
<proteinExistence type="predicted"/>
<dbReference type="Proteomes" id="UP001203423">
    <property type="component" value="Unassembled WGS sequence"/>
</dbReference>
<reference evidence="1 2" key="1">
    <citation type="submission" date="2022-01" db="EMBL/GenBank/DDBJ databases">
        <title>Whole genome-based taxonomy of the Shewanellaceae.</title>
        <authorList>
            <person name="Martin-Rodriguez A.J."/>
        </authorList>
    </citation>
    <scope>NUCLEOTIDE SEQUENCE [LARGE SCALE GENOMIC DNA]</scope>
    <source>
        <strain evidence="1 2">DSM 17177</strain>
    </source>
</reference>
<accession>A0ABT0LJX1</accession>
<comment type="caution">
    <text evidence="1">The sequence shown here is derived from an EMBL/GenBank/DDBJ whole genome shotgun (WGS) entry which is preliminary data.</text>
</comment>
<protein>
    <recommendedName>
        <fullName evidence="3">GH18 domain-containing protein</fullName>
    </recommendedName>
</protein>
<name>A0ABT0LJX1_9GAMM</name>
<evidence type="ECO:0000313" key="2">
    <source>
        <dbReference type="Proteomes" id="UP001203423"/>
    </source>
</evidence>
<organism evidence="1 2">
    <name type="scientific">Shewanella surugensis</name>
    <dbReference type="NCBI Taxonomy" id="212020"/>
    <lineage>
        <taxon>Bacteria</taxon>
        <taxon>Pseudomonadati</taxon>
        <taxon>Pseudomonadota</taxon>
        <taxon>Gammaproteobacteria</taxon>
        <taxon>Alteromonadales</taxon>
        <taxon>Shewanellaceae</taxon>
        <taxon>Shewanella</taxon>
    </lineage>
</organism>
<evidence type="ECO:0008006" key="3">
    <source>
        <dbReference type="Google" id="ProtNLM"/>
    </source>
</evidence>
<dbReference type="RefSeq" id="WP_248943312.1">
    <property type="nucleotide sequence ID" value="NZ_JAKIKS010000239.1"/>
</dbReference>
<evidence type="ECO:0000313" key="1">
    <source>
        <dbReference type="EMBL" id="MCL1127884.1"/>
    </source>
</evidence>
<keyword evidence="2" id="KW-1185">Reference proteome</keyword>
<gene>
    <name evidence="1" type="ORF">L2764_26375</name>
</gene>
<dbReference type="EMBL" id="JAKIKS010000239">
    <property type="protein sequence ID" value="MCL1127884.1"/>
    <property type="molecule type" value="Genomic_DNA"/>
</dbReference>